<evidence type="ECO:0008006" key="12">
    <source>
        <dbReference type="Google" id="ProtNLM"/>
    </source>
</evidence>
<organism evidence="10 11">
    <name type="scientific">Lepraria finkii</name>
    <dbReference type="NCBI Taxonomy" id="1340010"/>
    <lineage>
        <taxon>Eukaryota</taxon>
        <taxon>Fungi</taxon>
        <taxon>Dikarya</taxon>
        <taxon>Ascomycota</taxon>
        <taxon>Pezizomycotina</taxon>
        <taxon>Lecanoromycetes</taxon>
        <taxon>OSLEUM clade</taxon>
        <taxon>Lecanoromycetidae</taxon>
        <taxon>Lecanorales</taxon>
        <taxon>Lecanorineae</taxon>
        <taxon>Stereocaulaceae</taxon>
        <taxon>Lepraria</taxon>
    </lineage>
</organism>
<keyword evidence="9" id="KW-0472">Membrane</keyword>
<comment type="caution">
    <text evidence="10">The sequence shown here is derived from an EMBL/GenBank/DDBJ whole genome shotgun (WGS) entry which is preliminary data.</text>
</comment>
<comment type="similarity">
    <text evidence="2 7">Belongs to the cytochrome P450 family.</text>
</comment>
<gene>
    <name evidence="10" type="ORF">ABVK25_006203</name>
</gene>
<dbReference type="PRINTS" id="PR00463">
    <property type="entry name" value="EP450I"/>
</dbReference>
<dbReference type="PRINTS" id="PR00385">
    <property type="entry name" value="P450"/>
</dbReference>
<dbReference type="PANTHER" id="PTHR24305:SF157">
    <property type="entry name" value="N-ACETYLTRYPTOPHAN 6-HYDROXYLASE IVOC-RELATED"/>
    <property type="match status" value="1"/>
</dbReference>
<feature type="transmembrane region" description="Helical" evidence="9">
    <location>
        <begin position="341"/>
        <end position="364"/>
    </location>
</feature>
<evidence type="ECO:0000256" key="7">
    <source>
        <dbReference type="RuleBase" id="RU000461"/>
    </source>
</evidence>
<keyword evidence="11" id="KW-1185">Reference proteome</keyword>
<dbReference type="InterPro" id="IPR002401">
    <property type="entry name" value="Cyt_P450_E_grp-I"/>
</dbReference>
<accession>A0ABR4B9K2</accession>
<dbReference type="InterPro" id="IPR001128">
    <property type="entry name" value="Cyt_P450"/>
</dbReference>
<comment type="cofactor">
    <cofactor evidence="1">
        <name>heme</name>
        <dbReference type="ChEBI" id="CHEBI:30413"/>
    </cofactor>
</comment>
<evidence type="ECO:0000256" key="3">
    <source>
        <dbReference type="ARBA" id="ARBA00022723"/>
    </source>
</evidence>
<feature type="region of interest" description="Disordered" evidence="8">
    <location>
        <begin position="11"/>
        <end position="31"/>
    </location>
</feature>
<dbReference type="PANTHER" id="PTHR24305">
    <property type="entry name" value="CYTOCHROME P450"/>
    <property type="match status" value="1"/>
</dbReference>
<dbReference type="CDD" id="cd11062">
    <property type="entry name" value="CYP58-like"/>
    <property type="match status" value="1"/>
</dbReference>
<keyword evidence="5 7" id="KW-0408">Iron</keyword>
<keyword evidence="7" id="KW-0349">Heme</keyword>
<protein>
    <recommendedName>
        <fullName evidence="12">Cytochrome P450</fullName>
    </recommendedName>
</protein>
<keyword evidence="4 7" id="KW-0560">Oxidoreductase</keyword>
<evidence type="ECO:0000256" key="2">
    <source>
        <dbReference type="ARBA" id="ARBA00010617"/>
    </source>
</evidence>
<dbReference type="PROSITE" id="PS00086">
    <property type="entry name" value="CYTOCHROME_P450"/>
    <property type="match status" value="1"/>
</dbReference>
<dbReference type="SUPFAM" id="SSF48264">
    <property type="entry name" value="Cytochrome P450"/>
    <property type="match status" value="1"/>
</dbReference>
<evidence type="ECO:0000256" key="1">
    <source>
        <dbReference type="ARBA" id="ARBA00001971"/>
    </source>
</evidence>
<keyword evidence="9" id="KW-0812">Transmembrane</keyword>
<evidence type="ECO:0000256" key="9">
    <source>
        <dbReference type="SAM" id="Phobius"/>
    </source>
</evidence>
<feature type="transmembrane region" description="Helical" evidence="9">
    <location>
        <begin position="34"/>
        <end position="59"/>
    </location>
</feature>
<proteinExistence type="inferred from homology"/>
<dbReference type="InterPro" id="IPR036396">
    <property type="entry name" value="Cyt_P450_sf"/>
</dbReference>
<evidence type="ECO:0000313" key="10">
    <source>
        <dbReference type="EMBL" id="KAL2053551.1"/>
    </source>
</evidence>
<dbReference type="InterPro" id="IPR017972">
    <property type="entry name" value="Cyt_P450_CS"/>
</dbReference>
<dbReference type="Gene3D" id="1.10.630.10">
    <property type="entry name" value="Cytochrome P450"/>
    <property type="match status" value="1"/>
</dbReference>
<keyword evidence="3 7" id="KW-0479">Metal-binding</keyword>
<name>A0ABR4B9K2_9LECA</name>
<evidence type="ECO:0000256" key="5">
    <source>
        <dbReference type="ARBA" id="ARBA00023004"/>
    </source>
</evidence>
<dbReference type="EMBL" id="JBHFEH010000020">
    <property type="protein sequence ID" value="KAL2053551.1"/>
    <property type="molecule type" value="Genomic_DNA"/>
</dbReference>
<keyword evidence="6 7" id="KW-0503">Monooxygenase</keyword>
<reference evidence="10 11" key="1">
    <citation type="submission" date="2024-09" db="EMBL/GenBank/DDBJ databases">
        <title>Rethinking Asexuality: The Enigmatic Case of Functional Sexual Genes in Lepraria (Stereocaulaceae).</title>
        <authorList>
            <person name="Doellman M."/>
            <person name="Sun Y."/>
            <person name="Barcenas-Pena A."/>
            <person name="Lumbsch H.T."/>
            <person name="Grewe F."/>
        </authorList>
    </citation>
    <scope>NUCLEOTIDE SEQUENCE [LARGE SCALE GENOMIC DNA]</scope>
    <source>
        <strain evidence="10 11">Grewe 0041</strain>
    </source>
</reference>
<evidence type="ECO:0000256" key="6">
    <source>
        <dbReference type="ARBA" id="ARBA00023033"/>
    </source>
</evidence>
<keyword evidence="9" id="KW-1133">Transmembrane helix</keyword>
<evidence type="ECO:0000256" key="8">
    <source>
        <dbReference type="SAM" id="MobiDB-lite"/>
    </source>
</evidence>
<dbReference type="Proteomes" id="UP001590951">
    <property type="component" value="Unassembled WGS sequence"/>
</dbReference>
<evidence type="ECO:0000256" key="4">
    <source>
        <dbReference type="ARBA" id="ARBA00023002"/>
    </source>
</evidence>
<dbReference type="Pfam" id="PF00067">
    <property type="entry name" value="p450"/>
    <property type="match status" value="1"/>
</dbReference>
<sequence length="562" mass="62755">MARLPLHPAANNNNGPIPDGRSSPSQSTLPPSPAAMSIMSFSTVATMMATAAILLLYVVSTAVYRLFLSPIAKFPGPRLAALTFWYEFYYDVILRGQYTFHIRTLHDKYGPIIRINPYELHISDSTYYDELYASSASGEKRDKWEWYTKQFGTPEAMFSTIGHDQHKARRAALNRFFSMASVRRLQPIIEERVQALVQRLRASKDTQAGVIKVDYAFAAFTNDVVMEYAYGRSDHRVDQEDFGPDYHDAVLEAGKTAGLLKQMIWIFHLMQSLPEWLAVLLSPSFDLVLRIQRQIEQQIAQIKAQPRSTYSDLDHPTLFHEILQSNLPESDKSVSRLKDEAAIVVGAGTLTTSWALSVATYHLLASPRILAKLKAELKIAIPDPDATVALPVLEKLPYLLSVVQEAIRLSYGVASRLQRISPENTLAFRDSSSGKEWSIPPNTPVGMTSVLIHQDESIFSDATLFMPERWIENPRLDRYLVSFSKGSRQCLGINLAYAEMYLCLAAIFSRFGSGGENGVRTPEDEGVLELFETGPRDVEVAADGFVPLAAEGSPGVRIRVKS</sequence>
<dbReference type="InterPro" id="IPR050121">
    <property type="entry name" value="Cytochrome_P450_monoxygenase"/>
</dbReference>
<evidence type="ECO:0000313" key="11">
    <source>
        <dbReference type="Proteomes" id="UP001590951"/>
    </source>
</evidence>